<evidence type="ECO:0000313" key="2">
    <source>
        <dbReference type="EMBL" id="HIV01577.1"/>
    </source>
</evidence>
<keyword evidence="1" id="KW-0732">Signal</keyword>
<dbReference type="EMBL" id="DVOJ01000013">
    <property type="protein sequence ID" value="HIV01577.1"/>
    <property type="molecule type" value="Genomic_DNA"/>
</dbReference>
<reference evidence="2" key="1">
    <citation type="submission" date="2020-10" db="EMBL/GenBank/DDBJ databases">
        <authorList>
            <person name="Gilroy R."/>
        </authorList>
    </citation>
    <scope>NUCLEOTIDE SEQUENCE</scope>
    <source>
        <strain evidence="2">CHK186-9395</strain>
    </source>
</reference>
<feature type="chain" id="PRO_5038788503" evidence="1">
    <location>
        <begin position="28"/>
        <end position="337"/>
    </location>
</feature>
<dbReference type="AlphaFoldDB" id="A0A9D1NEC9"/>
<sequence>MKKKTKIVAIMLSLCMSVSMLTIGVLAASQVSLNVSSSVSFQSTGAYIMATGQVKRGTETSLANLTEEDRPAGDTGTGLSYSYTGYSYTPIGSGSDVNAPDGSGSKDLATWNIGSIEFLESESVVQYEITFKNYGEADVEISITGMPESIPNVEIVGTSLPITVTSGQTEVYTLTLTLTKFNVSIDPAIQVNLNTSMVSKNVAVTPEPDTYTVNYEITGSAGTYSCICIYADNEEKLYIESGGSYSLEGLVTGSFTIKKGQQLQIYGSKPSNLNIMPRAFLPAEYYGYIYEVYNDDQVLVATADSAVMQILSSEGLPYTVNGNIKIIIKTYYDSIFN</sequence>
<feature type="signal peptide" evidence="1">
    <location>
        <begin position="1"/>
        <end position="27"/>
    </location>
</feature>
<evidence type="ECO:0000256" key="1">
    <source>
        <dbReference type="SAM" id="SignalP"/>
    </source>
</evidence>
<dbReference type="Proteomes" id="UP000886861">
    <property type="component" value="Unassembled WGS sequence"/>
</dbReference>
<accession>A0A9D1NEC9</accession>
<name>A0A9D1NEC9_9FIRM</name>
<proteinExistence type="predicted"/>
<comment type="caution">
    <text evidence="2">The sequence shown here is derived from an EMBL/GenBank/DDBJ whole genome shotgun (WGS) entry which is preliminary data.</text>
</comment>
<evidence type="ECO:0000313" key="3">
    <source>
        <dbReference type="Proteomes" id="UP000886861"/>
    </source>
</evidence>
<reference evidence="2" key="2">
    <citation type="journal article" date="2021" name="PeerJ">
        <title>Extensive microbial diversity within the chicken gut microbiome revealed by metagenomics and culture.</title>
        <authorList>
            <person name="Gilroy R."/>
            <person name="Ravi A."/>
            <person name="Getino M."/>
            <person name="Pursley I."/>
            <person name="Horton D.L."/>
            <person name="Alikhan N.F."/>
            <person name="Baker D."/>
            <person name="Gharbi K."/>
            <person name="Hall N."/>
            <person name="Watson M."/>
            <person name="Adriaenssens E.M."/>
            <person name="Foster-Nyarko E."/>
            <person name="Jarju S."/>
            <person name="Secka A."/>
            <person name="Antonio M."/>
            <person name="Oren A."/>
            <person name="Chaudhuri R.R."/>
            <person name="La Ragione R."/>
            <person name="Hildebrand F."/>
            <person name="Pallen M.J."/>
        </authorList>
    </citation>
    <scope>NUCLEOTIDE SEQUENCE</scope>
    <source>
        <strain evidence="2">CHK186-9395</strain>
    </source>
</reference>
<gene>
    <name evidence="2" type="ORF">IAA62_03380</name>
</gene>
<protein>
    <submittedName>
        <fullName evidence="2">Uncharacterized protein</fullName>
    </submittedName>
</protein>
<organism evidence="2 3">
    <name type="scientific">Candidatus Caccopulliclostridium gallistercoris</name>
    <dbReference type="NCBI Taxonomy" id="2840719"/>
    <lineage>
        <taxon>Bacteria</taxon>
        <taxon>Bacillati</taxon>
        <taxon>Bacillota</taxon>
        <taxon>Clostridia</taxon>
        <taxon>Candidatus Caccopulliclostridium</taxon>
    </lineage>
</organism>